<dbReference type="Proteomes" id="UP000237105">
    <property type="component" value="Unassembled WGS sequence"/>
</dbReference>
<keyword evidence="4" id="KW-1185">Reference proteome</keyword>
<dbReference type="NCBIfam" id="TIGR00756">
    <property type="entry name" value="PPR"/>
    <property type="match status" value="1"/>
</dbReference>
<feature type="repeat" description="PPR" evidence="2">
    <location>
        <begin position="5"/>
        <end position="39"/>
    </location>
</feature>
<dbReference type="InterPro" id="IPR011990">
    <property type="entry name" value="TPR-like_helical_dom_sf"/>
</dbReference>
<accession>A0A2P5D4Q0</accession>
<comment type="caution">
    <text evidence="3">The sequence shown here is derived from an EMBL/GenBank/DDBJ whole genome shotgun (WGS) entry which is preliminary data.</text>
</comment>
<dbReference type="EMBL" id="JXTB01000065">
    <property type="protein sequence ID" value="PON68246.1"/>
    <property type="molecule type" value="Genomic_DNA"/>
</dbReference>
<dbReference type="Gene3D" id="1.25.40.10">
    <property type="entry name" value="Tetratricopeptide repeat domain"/>
    <property type="match status" value="1"/>
</dbReference>
<dbReference type="Pfam" id="PF01535">
    <property type="entry name" value="PPR"/>
    <property type="match status" value="1"/>
</dbReference>
<dbReference type="InterPro" id="IPR046960">
    <property type="entry name" value="PPR_At4g14850-like_plant"/>
</dbReference>
<gene>
    <name evidence="3" type="ORF">PanWU01x14_098060</name>
</gene>
<sequence>MSKRNLVSWNSMVDGYAKCGDVISALEMFQLMPEKDVVSWSSLTDGVWKGWGSHRSFGTMRTNAS</sequence>
<proteinExistence type="predicted"/>
<evidence type="ECO:0000313" key="4">
    <source>
        <dbReference type="Proteomes" id="UP000237105"/>
    </source>
</evidence>
<dbReference type="PROSITE" id="PS51375">
    <property type="entry name" value="PPR"/>
    <property type="match status" value="1"/>
</dbReference>
<organism evidence="3 4">
    <name type="scientific">Parasponia andersonii</name>
    <name type="common">Sponia andersonii</name>
    <dbReference type="NCBI Taxonomy" id="3476"/>
    <lineage>
        <taxon>Eukaryota</taxon>
        <taxon>Viridiplantae</taxon>
        <taxon>Streptophyta</taxon>
        <taxon>Embryophyta</taxon>
        <taxon>Tracheophyta</taxon>
        <taxon>Spermatophyta</taxon>
        <taxon>Magnoliopsida</taxon>
        <taxon>eudicotyledons</taxon>
        <taxon>Gunneridae</taxon>
        <taxon>Pentapetalae</taxon>
        <taxon>rosids</taxon>
        <taxon>fabids</taxon>
        <taxon>Rosales</taxon>
        <taxon>Cannabaceae</taxon>
        <taxon>Parasponia</taxon>
    </lineage>
</organism>
<evidence type="ECO:0000256" key="1">
    <source>
        <dbReference type="ARBA" id="ARBA00022737"/>
    </source>
</evidence>
<dbReference type="GO" id="GO:0003723">
    <property type="term" value="F:RNA binding"/>
    <property type="evidence" value="ECO:0007669"/>
    <property type="project" value="InterPro"/>
</dbReference>
<evidence type="ECO:0000313" key="3">
    <source>
        <dbReference type="EMBL" id="PON68246.1"/>
    </source>
</evidence>
<protein>
    <submittedName>
        <fullName evidence="3">Pentatricopeptide repeat</fullName>
    </submittedName>
</protein>
<name>A0A2P5D4Q0_PARAD</name>
<dbReference type="GO" id="GO:0009451">
    <property type="term" value="P:RNA modification"/>
    <property type="evidence" value="ECO:0007669"/>
    <property type="project" value="InterPro"/>
</dbReference>
<keyword evidence="1" id="KW-0677">Repeat</keyword>
<dbReference type="PANTHER" id="PTHR47926">
    <property type="entry name" value="PENTATRICOPEPTIDE REPEAT-CONTAINING PROTEIN"/>
    <property type="match status" value="1"/>
</dbReference>
<reference evidence="4" key="1">
    <citation type="submission" date="2016-06" db="EMBL/GenBank/DDBJ databases">
        <title>Parallel loss of symbiosis genes in relatives of nitrogen-fixing non-legume Parasponia.</title>
        <authorList>
            <person name="Van Velzen R."/>
            <person name="Holmer R."/>
            <person name="Bu F."/>
            <person name="Rutten L."/>
            <person name="Van Zeijl A."/>
            <person name="Liu W."/>
            <person name="Santuari L."/>
            <person name="Cao Q."/>
            <person name="Sharma T."/>
            <person name="Shen D."/>
            <person name="Roswanjaya Y."/>
            <person name="Wardhani T."/>
            <person name="Kalhor M.S."/>
            <person name="Jansen J."/>
            <person name="Van den Hoogen J."/>
            <person name="Gungor B."/>
            <person name="Hartog M."/>
            <person name="Hontelez J."/>
            <person name="Verver J."/>
            <person name="Yang W.-C."/>
            <person name="Schijlen E."/>
            <person name="Repin R."/>
            <person name="Schilthuizen M."/>
            <person name="Schranz E."/>
            <person name="Heidstra R."/>
            <person name="Miyata K."/>
            <person name="Fedorova E."/>
            <person name="Kohlen W."/>
            <person name="Bisseling T."/>
            <person name="Smit S."/>
            <person name="Geurts R."/>
        </authorList>
    </citation>
    <scope>NUCLEOTIDE SEQUENCE [LARGE SCALE GENOMIC DNA]</scope>
    <source>
        <strain evidence="4">cv. WU1-14</strain>
    </source>
</reference>
<dbReference type="InterPro" id="IPR002885">
    <property type="entry name" value="PPR_rpt"/>
</dbReference>
<dbReference type="OrthoDB" id="1937829at2759"/>
<dbReference type="AlphaFoldDB" id="A0A2P5D4Q0"/>
<evidence type="ECO:0000256" key="2">
    <source>
        <dbReference type="PROSITE-ProRule" id="PRU00708"/>
    </source>
</evidence>
<dbReference type="STRING" id="3476.A0A2P5D4Q0"/>